<dbReference type="Pfam" id="PF04977">
    <property type="entry name" value="DivIC"/>
    <property type="match status" value="1"/>
</dbReference>
<dbReference type="OrthoDB" id="1757177at2"/>
<sequence>MRKNNKVRSLEEYRKKKGSSSNSSKNNYRKKKKSKKVNMLSIFTLFILGIIIIFMYRYSVVSSLKYEVQSLNKELENKKNKKKQLYLELDNLSKSGFIEKEARERLNMNYPTDDQIIYIKVD</sequence>
<gene>
    <name evidence="4" type="ORF">SAMN02744040_00892</name>
</gene>
<evidence type="ECO:0000256" key="3">
    <source>
        <dbReference type="SAM" id="Phobius"/>
    </source>
</evidence>
<keyword evidence="3" id="KW-0472">Membrane</keyword>
<dbReference type="AlphaFoldDB" id="A0A1M5QEL6"/>
<name>A0A1M5QEL6_9FIRM</name>
<dbReference type="InterPro" id="IPR007060">
    <property type="entry name" value="FtsL/DivIC"/>
</dbReference>
<feature type="region of interest" description="Disordered" evidence="2">
    <location>
        <begin position="1"/>
        <end position="34"/>
    </location>
</feature>
<reference evidence="5" key="1">
    <citation type="submission" date="2016-11" db="EMBL/GenBank/DDBJ databases">
        <authorList>
            <person name="Varghese N."/>
            <person name="Submissions S."/>
        </authorList>
    </citation>
    <scope>NUCLEOTIDE SEQUENCE [LARGE SCALE GENOMIC DNA]</scope>
    <source>
        <strain evidence="5">DSM 15285</strain>
    </source>
</reference>
<keyword evidence="4" id="KW-0132">Cell division</keyword>
<feature type="coiled-coil region" evidence="1">
    <location>
        <begin position="61"/>
        <end position="95"/>
    </location>
</feature>
<dbReference type="STRING" id="1123350.SAMN02744040_00892"/>
<keyword evidence="5" id="KW-1185">Reference proteome</keyword>
<dbReference type="Proteomes" id="UP000242520">
    <property type="component" value="Unassembled WGS sequence"/>
</dbReference>
<dbReference type="RefSeq" id="WP_072724062.1">
    <property type="nucleotide sequence ID" value="NZ_FQXH01000008.1"/>
</dbReference>
<dbReference type="EMBL" id="FQXH01000008">
    <property type="protein sequence ID" value="SHH12492.1"/>
    <property type="molecule type" value="Genomic_DNA"/>
</dbReference>
<keyword evidence="3" id="KW-0812">Transmembrane</keyword>
<dbReference type="GO" id="GO:0051301">
    <property type="term" value="P:cell division"/>
    <property type="evidence" value="ECO:0007669"/>
    <property type="project" value="UniProtKB-KW"/>
</dbReference>
<organism evidence="4 5">
    <name type="scientific">Tepidibacter thalassicus DSM 15285</name>
    <dbReference type="NCBI Taxonomy" id="1123350"/>
    <lineage>
        <taxon>Bacteria</taxon>
        <taxon>Bacillati</taxon>
        <taxon>Bacillota</taxon>
        <taxon>Clostridia</taxon>
        <taxon>Peptostreptococcales</taxon>
        <taxon>Peptostreptococcaceae</taxon>
        <taxon>Tepidibacter</taxon>
    </lineage>
</organism>
<evidence type="ECO:0000313" key="4">
    <source>
        <dbReference type="EMBL" id="SHH12492.1"/>
    </source>
</evidence>
<keyword evidence="4" id="KW-0131">Cell cycle</keyword>
<accession>A0A1M5QEL6</accession>
<proteinExistence type="predicted"/>
<keyword evidence="1" id="KW-0175">Coiled coil</keyword>
<evidence type="ECO:0000313" key="5">
    <source>
        <dbReference type="Proteomes" id="UP000242520"/>
    </source>
</evidence>
<protein>
    <submittedName>
        <fullName evidence="4">Cell division protein FtsL</fullName>
    </submittedName>
</protein>
<evidence type="ECO:0000256" key="2">
    <source>
        <dbReference type="SAM" id="MobiDB-lite"/>
    </source>
</evidence>
<feature type="transmembrane region" description="Helical" evidence="3">
    <location>
        <begin position="37"/>
        <end position="56"/>
    </location>
</feature>
<keyword evidence="3" id="KW-1133">Transmembrane helix</keyword>
<evidence type="ECO:0000256" key="1">
    <source>
        <dbReference type="SAM" id="Coils"/>
    </source>
</evidence>